<name>A0A9K3DS60_HELAN</name>
<reference evidence="1" key="2">
    <citation type="submission" date="2020-06" db="EMBL/GenBank/DDBJ databases">
        <title>Helianthus annuus Genome sequencing and assembly Release 2.</title>
        <authorList>
            <person name="Gouzy J."/>
            <person name="Langlade N."/>
            <person name="Munos S."/>
        </authorList>
    </citation>
    <scope>NUCLEOTIDE SEQUENCE</scope>
    <source>
        <tissue evidence="1">Leaves</tissue>
    </source>
</reference>
<dbReference type="AlphaFoldDB" id="A0A9K3DS60"/>
<accession>A0A9K3DS60</accession>
<dbReference type="EMBL" id="MNCJ02000331">
    <property type="protein sequence ID" value="KAF5759709.1"/>
    <property type="molecule type" value="Genomic_DNA"/>
</dbReference>
<dbReference type="Proteomes" id="UP000215914">
    <property type="component" value="Unassembled WGS sequence"/>
</dbReference>
<comment type="caution">
    <text evidence="1">The sequence shown here is derived from an EMBL/GenBank/DDBJ whole genome shotgun (WGS) entry which is preliminary data.</text>
</comment>
<reference evidence="1" key="1">
    <citation type="journal article" date="2017" name="Nature">
        <title>The sunflower genome provides insights into oil metabolism, flowering and Asterid evolution.</title>
        <authorList>
            <person name="Badouin H."/>
            <person name="Gouzy J."/>
            <person name="Grassa C.J."/>
            <person name="Murat F."/>
            <person name="Staton S.E."/>
            <person name="Cottret L."/>
            <person name="Lelandais-Briere C."/>
            <person name="Owens G.L."/>
            <person name="Carrere S."/>
            <person name="Mayjonade B."/>
            <person name="Legrand L."/>
            <person name="Gill N."/>
            <person name="Kane N.C."/>
            <person name="Bowers J.E."/>
            <person name="Hubner S."/>
            <person name="Bellec A."/>
            <person name="Berard A."/>
            <person name="Berges H."/>
            <person name="Blanchet N."/>
            <person name="Boniface M.C."/>
            <person name="Brunel D."/>
            <person name="Catrice O."/>
            <person name="Chaidir N."/>
            <person name="Claudel C."/>
            <person name="Donnadieu C."/>
            <person name="Faraut T."/>
            <person name="Fievet G."/>
            <person name="Helmstetter N."/>
            <person name="King M."/>
            <person name="Knapp S.J."/>
            <person name="Lai Z."/>
            <person name="Le Paslier M.C."/>
            <person name="Lippi Y."/>
            <person name="Lorenzon L."/>
            <person name="Mandel J.R."/>
            <person name="Marage G."/>
            <person name="Marchand G."/>
            <person name="Marquand E."/>
            <person name="Bret-Mestries E."/>
            <person name="Morien E."/>
            <person name="Nambeesan S."/>
            <person name="Nguyen T."/>
            <person name="Pegot-Espagnet P."/>
            <person name="Pouilly N."/>
            <person name="Raftis F."/>
            <person name="Sallet E."/>
            <person name="Schiex T."/>
            <person name="Thomas J."/>
            <person name="Vandecasteele C."/>
            <person name="Vares D."/>
            <person name="Vear F."/>
            <person name="Vautrin S."/>
            <person name="Crespi M."/>
            <person name="Mangin B."/>
            <person name="Burke J.M."/>
            <person name="Salse J."/>
            <person name="Munos S."/>
            <person name="Vincourt P."/>
            <person name="Rieseberg L.H."/>
            <person name="Langlade N.B."/>
        </authorList>
    </citation>
    <scope>NUCLEOTIDE SEQUENCE</scope>
    <source>
        <tissue evidence="1">Leaves</tissue>
    </source>
</reference>
<evidence type="ECO:0000313" key="1">
    <source>
        <dbReference type="EMBL" id="KAF5759709.1"/>
    </source>
</evidence>
<keyword evidence="2" id="KW-1185">Reference proteome</keyword>
<sequence>MVYKICVFVHQNTVCFCKNLHVFPPPKTYIKCKTVKSGGYELTLMFLCKANLVCFRSVVPRTRSS</sequence>
<protein>
    <submittedName>
        <fullName evidence="1">Uncharacterized protein</fullName>
    </submittedName>
</protein>
<organism evidence="1 2">
    <name type="scientific">Helianthus annuus</name>
    <name type="common">Common sunflower</name>
    <dbReference type="NCBI Taxonomy" id="4232"/>
    <lineage>
        <taxon>Eukaryota</taxon>
        <taxon>Viridiplantae</taxon>
        <taxon>Streptophyta</taxon>
        <taxon>Embryophyta</taxon>
        <taxon>Tracheophyta</taxon>
        <taxon>Spermatophyta</taxon>
        <taxon>Magnoliopsida</taxon>
        <taxon>eudicotyledons</taxon>
        <taxon>Gunneridae</taxon>
        <taxon>Pentapetalae</taxon>
        <taxon>asterids</taxon>
        <taxon>campanulids</taxon>
        <taxon>Asterales</taxon>
        <taxon>Asteraceae</taxon>
        <taxon>Asteroideae</taxon>
        <taxon>Heliantheae alliance</taxon>
        <taxon>Heliantheae</taxon>
        <taxon>Helianthus</taxon>
    </lineage>
</organism>
<evidence type="ECO:0000313" key="2">
    <source>
        <dbReference type="Proteomes" id="UP000215914"/>
    </source>
</evidence>
<gene>
    <name evidence="1" type="ORF">HanXRQr2_Chr16g0744561</name>
</gene>
<dbReference type="Gramene" id="mRNA:HanXRQr2_Chr16g0744561">
    <property type="protein sequence ID" value="CDS:HanXRQr2_Chr16g0744561.1"/>
    <property type="gene ID" value="HanXRQr2_Chr16g0744561"/>
</dbReference>
<proteinExistence type="predicted"/>